<dbReference type="GO" id="GO:0004400">
    <property type="term" value="F:histidinol-phosphate transaminase activity"/>
    <property type="evidence" value="ECO:0007669"/>
    <property type="project" value="UniProtKB-UniRule"/>
</dbReference>
<dbReference type="InterPro" id="IPR015422">
    <property type="entry name" value="PyrdxlP-dep_Trfase_small"/>
</dbReference>
<dbReference type="InterPro" id="IPR015421">
    <property type="entry name" value="PyrdxlP-dep_Trfase_major"/>
</dbReference>
<evidence type="ECO:0000256" key="1">
    <source>
        <dbReference type="ARBA" id="ARBA00001933"/>
    </source>
</evidence>
<dbReference type="InterPro" id="IPR005861">
    <property type="entry name" value="HisP_aminotrans"/>
</dbReference>
<dbReference type="Pfam" id="PF00155">
    <property type="entry name" value="Aminotran_1_2"/>
    <property type="match status" value="1"/>
</dbReference>
<dbReference type="InterPro" id="IPR004839">
    <property type="entry name" value="Aminotransferase_I/II_large"/>
</dbReference>
<dbReference type="AlphaFoldDB" id="A0A0M2NL01"/>
<dbReference type="CDD" id="cd00609">
    <property type="entry name" value="AAT_like"/>
    <property type="match status" value="1"/>
</dbReference>
<dbReference type="InterPro" id="IPR050106">
    <property type="entry name" value="HistidinolP_aminotransfase"/>
</dbReference>
<dbReference type="GO" id="GO:0000105">
    <property type="term" value="P:L-histidine biosynthetic process"/>
    <property type="evidence" value="ECO:0007669"/>
    <property type="project" value="UniProtKB-UniRule"/>
</dbReference>
<keyword evidence="4 6" id="KW-0808">Transferase</keyword>
<proteinExistence type="inferred from homology"/>
<dbReference type="STRING" id="270498.CHK_1312"/>
<dbReference type="UniPathway" id="UPA00031">
    <property type="reaction ID" value="UER00012"/>
</dbReference>
<protein>
    <recommendedName>
        <fullName evidence="6">Histidinol-phosphate aminotransferase</fullName>
        <ecNumber evidence="6">2.6.1.9</ecNumber>
    </recommendedName>
    <alternativeName>
        <fullName evidence="6">Imidazole acetol-phosphate transaminase</fullName>
    </alternativeName>
</protein>
<comment type="catalytic activity">
    <reaction evidence="6">
        <text>L-histidinol phosphate + 2-oxoglutarate = 3-(imidazol-4-yl)-2-oxopropyl phosphate + L-glutamate</text>
        <dbReference type="Rhea" id="RHEA:23744"/>
        <dbReference type="ChEBI" id="CHEBI:16810"/>
        <dbReference type="ChEBI" id="CHEBI:29985"/>
        <dbReference type="ChEBI" id="CHEBI:57766"/>
        <dbReference type="ChEBI" id="CHEBI:57980"/>
        <dbReference type="EC" id="2.6.1.9"/>
    </reaction>
</comment>
<feature type="modified residue" description="N6-(pyridoxal phosphate)lysine" evidence="6">
    <location>
        <position position="225"/>
    </location>
</feature>
<dbReference type="PANTHER" id="PTHR43643">
    <property type="entry name" value="HISTIDINOL-PHOSPHATE AMINOTRANSFERASE 2"/>
    <property type="match status" value="1"/>
</dbReference>
<keyword evidence="5 6" id="KW-0663">Pyridoxal phosphate</keyword>
<comment type="similarity">
    <text evidence="6">Belongs to the class-II pyridoxal-phosphate-dependent aminotransferase family. Histidinol-phosphate aminotransferase subfamily.</text>
</comment>
<keyword evidence="6" id="KW-0368">Histidine biosynthesis</keyword>
<dbReference type="GO" id="GO:0030170">
    <property type="term" value="F:pyridoxal phosphate binding"/>
    <property type="evidence" value="ECO:0007669"/>
    <property type="project" value="InterPro"/>
</dbReference>
<dbReference type="OrthoDB" id="9813612at2"/>
<evidence type="ECO:0000256" key="6">
    <source>
        <dbReference type="HAMAP-Rule" id="MF_01023"/>
    </source>
</evidence>
<comment type="caution">
    <text evidence="8">The sequence shown here is derived from an EMBL/GenBank/DDBJ whole genome shotgun (WGS) entry which is preliminary data.</text>
</comment>
<comment type="pathway">
    <text evidence="6">Amino-acid biosynthesis; L-histidine biosynthesis; L-histidine from 5-phospho-alpha-D-ribose 1-diphosphate: step 7/9.</text>
</comment>
<comment type="subunit">
    <text evidence="2 6">Homodimer.</text>
</comment>
<dbReference type="Gene3D" id="3.40.640.10">
    <property type="entry name" value="Type I PLP-dependent aspartate aminotransferase-like (Major domain)"/>
    <property type="match status" value="1"/>
</dbReference>
<keyword evidence="3 6" id="KW-0032">Aminotransferase</keyword>
<keyword evidence="6" id="KW-0028">Amino-acid biosynthesis</keyword>
<dbReference type="PATRIC" id="fig|270498.16.peg.753"/>
<dbReference type="InterPro" id="IPR015424">
    <property type="entry name" value="PyrdxlP-dep_Trfase"/>
</dbReference>
<gene>
    <name evidence="6" type="primary">hisC</name>
    <name evidence="8" type="ORF">CHK_1312</name>
</gene>
<organism evidence="8 9">
    <name type="scientific">Christensenella hongkongensis</name>
    <dbReference type="NCBI Taxonomy" id="270498"/>
    <lineage>
        <taxon>Bacteria</taxon>
        <taxon>Bacillati</taxon>
        <taxon>Bacillota</taxon>
        <taxon>Clostridia</taxon>
        <taxon>Christensenellales</taxon>
        <taxon>Christensenellaceae</taxon>
        <taxon>Christensenella</taxon>
    </lineage>
</organism>
<sequence>MKEFWSEKAKRLTPYTAGEQPTQTMIKLNTNENAYPPSPKVKEAIMEAAGDLRLYPNADADHLRKVIAAHHGVAPGEVFCSNGSDEALAFCFAAFFSDSQKTEAEGGSTAWFPRSYPDSHVRTLDVTYSFYPVWAELFDAPLQTVPLKEDYSVDVAKLYGARGVVLANPNAPTGIALPLCAIEKILHKTNGVVIVDEAYAAFGAESAIPLVKKHKNLVVVRTLSKSHSLAGLRVGYAIADENLVSALRTVKDSFNSYPLDRLAQAGACAAIEDTEYNEQTTQDIIATRAYTIGELWKIGISCLPSHANFIFVEFSNPSAKQVFAALRDRGILVRYFPQNRMENFLRVTIGTRTEMDAFLAAVKEII</sequence>
<evidence type="ECO:0000313" key="8">
    <source>
        <dbReference type="EMBL" id="KKI50925.1"/>
    </source>
</evidence>
<evidence type="ECO:0000256" key="3">
    <source>
        <dbReference type="ARBA" id="ARBA00022576"/>
    </source>
</evidence>
<evidence type="ECO:0000256" key="5">
    <source>
        <dbReference type="ARBA" id="ARBA00022898"/>
    </source>
</evidence>
<feature type="domain" description="Aminotransferase class I/classII large" evidence="7">
    <location>
        <begin position="24"/>
        <end position="361"/>
    </location>
</feature>
<dbReference type="EC" id="2.6.1.9" evidence="6"/>
<name>A0A0M2NL01_9FIRM</name>
<dbReference type="Gene3D" id="3.90.1150.10">
    <property type="entry name" value="Aspartate Aminotransferase, domain 1"/>
    <property type="match status" value="1"/>
</dbReference>
<dbReference type="Proteomes" id="UP000034076">
    <property type="component" value="Unassembled WGS sequence"/>
</dbReference>
<keyword evidence="9" id="KW-1185">Reference proteome</keyword>
<dbReference type="SUPFAM" id="SSF53383">
    <property type="entry name" value="PLP-dependent transferases"/>
    <property type="match status" value="1"/>
</dbReference>
<evidence type="ECO:0000259" key="7">
    <source>
        <dbReference type="Pfam" id="PF00155"/>
    </source>
</evidence>
<evidence type="ECO:0000256" key="4">
    <source>
        <dbReference type="ARBA" id="ARBA00022679"/>
    </source>
</evidence>
<dbReference type="RefSeq" id="WP_046443217.1">
    <property type="nucleotide sequence ID" value="NZ_LAYJ01000088.1"/>
</dbReference>
<dbReference type="PANTHER" id="PTHR43643:SF3">
    <property type="entry name" value="HISTIDINOL-PHOSPHATE AMINOTRANSFERASE"/>
    <property type="match status" value="1"/>
</dbReference>
<dbReference type="HAMAP" id="MF_01023">
    <property type="entry name" value="HisC_aminotrans_2"/>
    <property type="match status" value="1"/>
</dbReference>
<accession>A0A0M2NL01</accession>
<evidence type="ECO:0000313" key="9">
    <source>
        <dbReference type="Proteomes" id="UP000034076"/>
    </source>
</evidence>
<reference evidence="8 9" key="1">
    <citation type="submission" date="2015-04" db="EMBL/GenBank/DDBJ databases">
        <title>Draft genome sequence of bacteremic isolate Catabacter hongkongensis type strain HKU16T.</title>
        <authorList>
            <person name="Lau S.K."/>
            <person name="Teng J.L."/>
            <person name="Huang Y."/>
            <person name="Curreem S.O."/>
            <person name="Tsui S.K."/>
            <person name="Woo P.C."/>
        </authorList>
    </citation>
    <scope>NUCLEOTIDE SEQUENCE [LARGE SCALE GENOMIC DNA]</scope>
    <source>
        <strain evidence="8 9">HKU16</strain>
    </source>
</reference>
<evidence type="ECO:0000256" key="2">
    <source>
        <dbReference type="ARBA" id="ARBA00011738"/>
    </source>
</evidence>
<comment type="cofactor">
    <cofactor evidence="1 6">
        <name>pyridoxal 5'-phosphate</name>
        <dbReference type="ChEBI" id="CHEBI:597326"/>
    </cofactor>
</comment>
<dbReference type="EMBL" id="LAYJ01000088">
    <property type="protein sequence ID" value="KKI50925.1"/>
    <property type="molecule type" value="Genomic_DNA"/>
</dbReference>